<dbReference type="Gene3D" id="2.30.30.60">
    <property type="match status" value="1"/>
</dbReference>
<feature type="transmembrane region" description="Helical" evidence="7">
    <location>
        <begin position="69"/>
        <end position="90"/>
    </location>
</feature>
<feature type="domain" description="Mechanosensitive ion channel MscS C-terminal" evidence="9">
    <location>
        <begin position="260"/>
        <end position="342"/>
    </location>
</feature>
<evidence type="ECO:0000256" key="2">
    <source>
        <dbReference type="ARBA" id="ARBA00008017"/>
    </source>
</evidence>
<evidence type="ECO:0000256" key="4">
    <source>
        <dbReference type="ARBA" id="ARBA00022692"/>
    </source>
</evidence>
<dbReference type="PANTHER" id="PTHR30566:SF5">
    <property type="entry name" value="MECHANOSENSITIVE ION CHANNEL PROTEIN 1, MITOCHONDRIAL-RELATED"/>
    <property type="match status" value="1"/>
</dbReference>
<dbReference type="SUPFAM" id="SSF50182">
    <property type="entry name" value="Sm-like ribonucleoproteins"/>
    <property type="match status" value="1"/>
</dbReference>
<evidence type="ECO:0000256" key="5">
    <source>
        <dbReference type="ARBA" id="ARBA00022989"/>
    </source>
</evidence>
<keyword evidence="3" id="KW-1003">Cell membrane</keyword>
<dbReference type="SUPFAM" id="SSF82689">
    <property type="entry name" value="Mechanosensitive channel protein MscS (YggB), C-terminal domain"/>
    <property type="match status" value="1"/>
</dbReference>
<dbReference type="SUPFAM" id="SSF82861">
    <property type="entry name" value="Mechanosensitive channel protein MscS (YggB), transmembrane region"/>
    <property type="match status" value="1"/>
</dbReference>
<comment type="subcellular location">
    <subcellularLocation>
        <location evidence="1">Cell membrane</location>
        <topology evidence="1">Multi-pass membrane protein</topology>
    </subcellularLocation>
</comment>
<dbReference type="InterPro" id="IPR023408">
    <property type="entry name" value="MscS_beta-dom_sf"/>
</dbReference>
<dbReference type="InterPro" id="IPR006685">
    <property type="entry name" value="MscS_channel_2nd"/>
</dbReference>
<feature type="domain" description="Mechanosensitive ion channel MscS" evidence="8">
    <location>
        <begin position="182"/>
        <end position="249"/>
    </location>
</feature>
<evidence type="ECO:0000256" key="7">
    <source>
        <dbReference type="SAM" id="Phobius"/>
    </source>
</evidence>
<organism evidence="10 11">
    <name type="scientific">Lysinibacillus piscis</name>
    <dbReference type="NCBI Taxonomy" id="2518931"/>
    <lineage>
        <taxon>Bacteria</taxon>
        <taxon>Bacillati</taxon>
        <taxon>Bacillota</taxon>
        <taxon>Bacilli</taxon>
        <taxon>Bacillales</taxon>
        <taxon>Bacillaceae</taxon>
        <taxon>Lysinibacillus</taxon>
    </lineage>
</organism>
<keyword evidence="4 7" id="KW-0812">Transmembrane</keyword>
<evidence type="ECO:0000256" key="1">
    <source>
        <dbReference type="ARBA" id="ARBA00004651"/>
    </source>
</evidence>
<accession>A0ABQ5NJU8</accession>
<keyword evidence="5 7" id="KW-1133">Transmembrane helix</keyword>
<evidence type="ECO:0000313" key="10">
    <source>
        <dbReference type="EMBL" id="GLC88633.1"/>
    </source>
</evidence>
<feature type="transmembrane region" description="Helical" evidence="7">
    <location>
        <begin position="96"/>
        <end position="116"/>
    </location>
</feature>
<dbReference type="Gene3D" id="1.10.287.1260">
    <property type="match status" value="1"/>
</dbReference>
<keyword evidence="11" id="KW-1185">Reference proteome</keyword>
<feature type="transmembrane region" description="Helical" evidence="7">
    <location>
        <begin position="136"/>
        <end position="157"/>
    </location>
</feature>
<dbReference type="Pfam" id="PF21082">
    <property type="entry name" value="MS_channel_3rd"/>
    <property type="match status" value="1"/>
</dbReference>
<dbReference type="Pfam" id="PF00924">
    <property type="entry name" value="MS_channel_2nd"/>
    <property type="match status" value="1"/>
</dbReference>
<protein>
    <recommendedName>
        <fullName evidence="12">Mechanosensitive ion channel family protein</fullName>
    </recommendedName>
</protein>
<comment type="caution">
    <text evidence="10">The sequence shown here is derived from an EMBL/GenBank/DDBJ whole genome shotgun (WGS) entry which is preliminary data.</text>
</comment>
<dbReference type="InterPro" id="IPR010920">
    <property type="entry name" value="LSM_dom_sf"/>
</dbReference>
<evidence type="ECO:0000259" key="8">
    <source>
        <dbReference type="Pfam" id="PF00924"/>
    </source>
</evidence>
<proteinExistence type="inferred from homology"/>
<gene>
    <name evidence="10" type="ORF">LYSBPC_17600</name>
</gene>
<dbReference type="PANTHER" id="PTHR30566">
    <property type="entry name" value="YNAI-RELATED MECHANOSENSITIVE ION CHANNEL"/>
    <property type="match status" value="1"/>
</dbReference>
<name>A0ABQ5NJU8_9BACI</name>
<evidence type="ECO:0000259" key="9">
    <source>
        <dbReference type="Pfam" id="PF21082"/>
    </source>
</evidence>
<evidence type="ECO:0000256" key="6">
    <source>
        <dbReference type="ARBA" id="ARBA00023136"/>
    </source>
</evidence>
<reference evidence="10" key="1">
    <citation type="submission" date="2022-08" db="EMBL/GenBank/DDBJ databases">
        <title>Draft genome sequence of Lysinibacillus sp. strain KH24.</title>
        <authorList>
            <person name="Kanbe H."/>
            <person name="Itoh H."/>
        </authorList>
    </citation>
    <scope>NUCLEOTIDE SEQUENCE</scope>
    <source>
        <strain evidence="10">KH24</strain>
    </source>
</reference>
<dbReference type="EMBL" id="BRZA01000002">
    <property type="protein sequence ID" value="GLC88633.1"/>
    <property type="molecule type" value="Genomic_DNA"/>
</dbReference>
<feature type="transmembrane region" description="Helical" evidence="7">
    <location>
        <begin position="163"/>
        <end position="180"/>
    </location>
</feature>
<sequence length="354" mass="40661">MELLQKQWAQLSIPTWVDMTLVALICIVGWLIQHFIFKWIMVKNVTFLKNRQRYFQAVVLSQFDKAIRYAFMTIVVAVAMTILIKVPILTHVATKNFVWSIIVFFAFKGVYDVLHFYTKQPLALEGDEKPNVLLPFFLRIGKVIVMLLAMFTIASFWNFNLNGFLTGIGLTGVAIAFGIRDTLGHVFGGMSVALDNPFQIGDWIATEDQKIEGIIEDINLRSTLIQTSDKGLVYVPNAYLVNRPIYNLAKREKRKCEQFFHVAVDSNEEQLRNALSAIHKVIALHKQTEKELIHVFIDDLQATAYRILVRFYVTTNDTAVMLAVKQDILFAIRPILDEFSIRLVELEEESRLKK</sequence>
<comment type="similarity">
    <text evidence="2">Belongs to the MscS (TC 1.A.23) family.</text>
</comment>
<evidence type="ECO:0000256" key="3">
    <source>
        <dbReference type="ARBA" id="ARBA00022475"/>
    </source>
</evidence>
<dbReference type="RefSeq" id="WP_264988395.1">
    <property type="nucleotide sequence ID" value="NZ_BRZA01000002.1"/>
</dbReference>
<evidence type="ECO:0000313" key="11">
    <source>
        <dbReference type="Proteomes" id="UP001065593"/>
    </source>
</evidence>
<dbReference type="InterPro" id="IPR011066">
    <property type="entry name" value="MscS_channel_C_sf"/>
</dbReference>
<feature type="transmembrane region" description="Helical" evidence="7">
    <location>
        <begin position="20"/>
        <end position="41"/>
    </location>
</feature>
<evidence type="ECO:0008006" key="12">
    <source>
        <dbReference type="Google" id="ProtNLM"/>
    </source>
</evidence>
<dbReference type="InterPro" id="IPR049278">
    <property type="entry name" value="MS_channel_C"/>
</dbReference>
<dbReference type="Proteomes" id="UP001065593">
    <property type="component" value="Unassembled WGS sequence"/>
</dbReference>
<keyword evidence="6 7" id="KW-0472">Membrane</keyword>
<dbReference type="InterPro" id="IPR011014">
    <property type="entry name" value="MscS_channel_TM-2"/>
</dbReference>